<name>A0ABY6Z513_9BACL</name>
<dbReference type="InterPro" id="IPR036237">
    <property type="entry name" value="Xyl_isomerase-like_sf"/>
</dbReference>
<protein>
    <submittedName>
        <fullName evidence="2">Sugar phosphate isomerase/epimerase</fullName>
    </submittedName>
</protein>
<evidence type="ECO:0000259" key="1">
    <source>
        <dbReference type="Pfam" id="PF01261"/>
    </source>
</evidence>
<dbReference type="GO" id="GO:0016853">
    <property type="term" value="F:isomerase activity"/>
    <property type="evidence" value="ECO:0007669"/>
    <property type="project" value="UniProtKB-KW"/>
</dbReference>
<accession>A0ABY6Z513</accession>
<keyword evidence="2" id="KW-0413">Isomerase</keyword>
<organism evidence="2 3">
    <name type="scientific">Alicyclobacillus dauci</name>
    <dbReference type="NCBI Taxonomy" id="1475485"/>
    <lineage>
        <taxon>Bacteria</taxon>
        <taxon>Bacillati</taxon>
        <taxon>Bacillota</taxon>
        <taxon>Bacilli</taxon>
        <taxon>Bacillales</taxon>
        <taxon>Alicyclobacillaceae</taxon>
        <taxon>Alicyclobacillus</taxon>
    </lineage>
</organism>
<dbReference type="Pfam" id="PF01261">
    <property type="entry name" value="AP_endonuc_2"/>
    <property type="match status" value="1"/>
</dbReference>
<dbReference type="PANTHER" id="PTHR12110:SF21">
    <property type="entry name" value="XYLOSE ISOMERASE-LIKE TIM BARREL DOMAIN-CONTAINING PROTEIN"/>
    <property type="match status" value="1"/>
</dbReference>
<dbReference type="PANTHER" id="PTHR12110">
    <property type="entry name" value="HYDROXYPYRUVATE ISOMERASE"/>
    <property type="match status" value="1"/>
</dbReference>
<reference evidence="2" key="1">
    <citation type="submission" date="2022-08" db="EMBL/GenBank/DDBJ databases">
        <title>Alicyclobacillus dauci DSM2870, complete genome.</title>
        <authorList>
            <person name="Wang Q."/>
            <person name="Cai R."/>
            <person name="Wang Z."/>
        </authorList>
    </citation>
    <scope>NUCLEOTIDE SEQUENCE</scope>
    <source>
        <strain evidence="2">DSM 28700</strain>
    </source>
</reference>
<sequence length="339" mass="38501">MVTIDLAKGMMFMKPQNFHRKNFEIIQEFLELKKDGDFNESRSLNLSWSNWGFGIESFETSARRLEKFGVQYIELHGNRYGENLGYKAVETKKVLEDHNLKVSGLCGMVMPDSEFSSNNPFVRQRCIDYFKRNIELCKELGGSYILFSPGAVGRPQKYDDSEFQRAAETIRIVGDFFVESGIRGAIEPVRPEEVSICHTLGDAKDLINAIDHPGVRHICGDIFHMLAGESHIGEALINYGEMIINLHLADTNRRALGTGSMDMDMILMALYVVGYNQPNKYCTAEPLGTGANPYQSMYQLSNEEELDNLVSQTAAYFRDREAKILSATEDELRKLYGYY</sequence>
<gene>
    <name evidence="2" type="ORF">NZD86_05640</name>
</gene>
<evidence type="ECO:0000313" key="3">
    <source>
        <dbReference type="Proteomes" id="UP001164803"/>
    </source>
</evidence>
<feature type="domain" description="Xylose isomerase-like TIM barrel" evidence="1">
    <location>
        <begin position="63"/>
        <end position="282"/>
    </location>
</feature>
<keyword evidence="3" id="KW-1185">Reference proteome</keyword>
<dbReference type="InterPro" id="IPR050312">
    <property type="entry name" value="IolE/XylAMocC-like"/>
</dbReference>
<dbReference type="Proteomes" id="UP001164803">
    <property type="component" value="Chromosome"/>
</dbReference>
<dbReference type="RefSeq" id="WP_268045511.1">
    <property type="nucleotide sequence ID" value="NZ_CP104064.1"/>
</dbReference>
<dbReference type="EMBL" id="CP104064">
    <property type="protein sequence ID" value="WAH37973.1"/>
    <property type="molecule type" value="Genomic_DNA"/>
</dbReference>
<dbReference type="InterPro" id="IPR013022">
    <property type="entry name" value="Xyl_isomerase-like_TIM-brl"/>
</dbReference>
<proteinExistence type="predicted"/>
<evidence type="ECO:0000313" key="2">
    <source>
        <dbReference type="EMBL" id="WAH37973.1"/>
    </source>
</evidence>
<dbReference type="SUPFAM" id="SSF51658">
    <property type="entry name" value="Xylose isomerase-like"/>
    <property type="match status" value="1"/>
</dbReference>
<dbReference type="Gene3D" id="3.20.20.150">
    <property type="entry name" value="Divalent-metal-dependent TIM barrel enzymes"/>
    <property type="match status" value="1"/>
</dbReference>